<dbReference type="GO" id="GO:0008901">
    <property type="term" value="F:ferredoxin hydrogenase activity"/>
    <property type="evidence" value="ECO:0007669"/>
    <property type="project" value="InterPro"/>
</dbReference>
<organism evidence="10 11">
    <name type="scientific">Desulfonatronum thiosulfatophilum</name>
    <dbReference type="NCBI Taxonomy" id="617002"/>
    <lineage>
        <taxon>Bacteria</taxon>
        <taxon>Pseudomonadati</taxon>
        <taxon>Thermodesulfobacteriota</taxon>
        <taxon>Desulfovibrionia</taxon>
        <taxon>Desulfovibrionales</taxon>
        <taxon>Desulfonatronaceae</taxon>
        <taxon>Desulfonatronum</taxon>
    </lineage>
</organism>
<keyword evidence="11" id="KW-1185">Reference proteome</keyword>
<comment type="subcellular location">
    <subcellularLocation>
        <location evidence="2">Periplasm</location>
    </subcellularLocation>
</comment>
<comment type="subunit">
    <text evidence="4">Heterodimer of a large and a small subunit.</text>
</comment>
<gene>
    <name evidence="10" type="ORF">SAMN05660653_01428</name>
</gene>
<keyword evidence="9" id="KW-0460">Magnesium</keyword>
<dbReference type="Pfam" id="PF00374">
    <property type="entry name" value="NiFeSe_Hases"/>
    <property type="match status" value="1"/>
</dbReference>
<dbReference type="InterPro" id="IPR018194">
    <property type="entry name" value="Ni-dep_hyd_lsu_Ni_BS"/>
</dbReference>
<proteinExistence type="inferred from homology"/>
<dbReference type="GO" id="GO:0042597">
    <property type="term" value="C:periplasmic space"/>
    <property type="evidence" value="ECO:0007669"/>
    <property type="project" value="UniProtKB-SubCell"/>
</dbReference>
<dbReference type="Proteomes" id="UP000198771">
    <property type="component" value="Unassembled WGS sequence"/>
</dbReference>
<evidence type="ECO:0000256" key="9">
    <source>
        <dbReference type="PIRSR" id="PIRSR601501-1"/>
    </source>
</evidence>
<evidence type="ECO:0000256" key="7">
    <source>
        <dbReference type="ARBA" id="ARBA00022764"/>
    </source>
</evidence>
<dbReference type="InterPro" id="IPR050867">
    <property type="entry name" value="NiFe/NiFeSe_hydrgnase_LSU"/>
</dbReference>
<evidence type="ECO:0000256" key="1">
    <source>
        <dbReference type="ARBA" id="ARBA00001967"/>
    </source>
</evidence>
<feature type="binding site" evidence="9">
    <location>
        <position position="399"/>
    </location>
    <ligand>
        <name>Mg(2+)</name>
        <dbReference type="ChEBI" id="CHEBI:18420"/>
    </ligand>
</feature>
<evidence type="ECO:0000256" key="8">
    <source>
        <dbReference type="ARBA" id="ARBA00023002"/>
    </source>
</evidence>
<dbReference type="InterPro" id="IPR029014">
    <property type="entry name" value="NiFe-Hase_large"/>
</dbReference>
<dbReference type="PROSITE" id="PS00508">
    <property type="entry name" value="NI_HGENASE_L_2"/>
    <property type="match status" value="1"/>
</dbReference>
<sequence>MGVDIPDNARIIRNLVMASQIMADHFIHFYVLHALDWVDVTSALKADPVKAAKIANNISPRPTSAGDLKAVQDRLTAFVNQGQLGIFTNADFLGGHPAYYLPPEVNLIATAHYLEALRLQIKATRAIAVFGGKVPHTQFTISGGVTCYESLRPEKLEEYRTLTRETREFIEQMYIPDLLAVASYYKDWAGIGGCTNYIAFGEFPWNERDLNARWLPQGVIMNRDLANIQDVNPNEIYEHVSASWYEGTEARHPYEGVTEPKYTSLDDPQRYSWMKAPRYMGEAMETGPLASVLVAYAKGHPETVAAVDMVLGHLGVGPEALHSTLGRTAARGIRALTVAQQNEKWLDELVENVKSGNTKLANDHPMPMEAEGVGFADVPRGALSHWIKIKDGKIENFQLVVPSTWNLGPRCDKGKLGPVEEALINTPIADPKRPVELLRTVHSFDPCIACGVHVIDSKTNQVHEFKVL</sequence>
<evidence type="ECO:0000256" key="4">
    <source>
        <dbReference type="ARBA" id="ARBA00011771"/>
    </source>
</evidence>
<keyword evidence="9" id="KW-0408">Iron</keyword>
<comment type="cofactor">
    <cofactor evidence="9">
        <name>Fe cation</name>
        <dbReference type="ChEBI" id="CHEBI:24875"/>
    </cofactor>
</comment>
<evidence type="ECO:0000256" key="5">
    <source>
        <dbReference type="ARBA" id="ARBA00022596"/>
    </source>
</evidence>
<keyword evidence="7" id="KW-0574">Periplasm</keyword>
<keyword evidence="5 9" id="KW-0533">Nickel</keyword>
<name>A0A1G6CA24_9BACT</name>
<feature type="binding site" evidence="9">
    <location>
        <position position="450"/>
    </location>
    <ligand>
        <name>Fe cation</name>
        <dbReference type="ChEBI" id="CHEBI:24875"/>
    </ligand>
</feature>
<dbReference type="STRING" id="617002.SAMN05660653_01428"/>
<dbReference type="AlphaFoldDB" id="A0A1G6CA24"/>
<evidence type="ECO:0000256" key="3">
    <source>
        <dbReference type="ARBA" id="ARBA00009292"/>
    </source>
</evidence>
<evidence type="ECO:0000313" key="11">
    <source>
        <dbReference type="Proteomes" id="UP000198771"/>
    </source>
</evidence>
<evidence type="ECO:0000313" key="10">
    <source>
        <dbReference type="EMBL" id="SDB29632.1"/>
    </source>
</evidence>
<dbReference type="InterPro" id="IPR001501">
    <property type="entry name" value="Ni-dep_hyd_lsu"/>
</dbReference>
<protein>
    <submittedName>
        <fullName evidence="10">[NiFe] hydrogenase large subunit</fullName>
    </submittedName>
</protein>
<keyword evidence="8" id="KW-0560">Oxidoreductase</keyword>
<keyword evidence="6 9" id="KW-0479">Metal-binding</keyword>
<dbReference type="PANTHER" id="PTHR42958:SF2">
    <property type="entry name" value="UPTAKE HYDROGENASE LARGE SUBUNIT"/>
    <property type="match status" value="1"/>
</dbReference>
<feature type="binding site" evidence="9">
    <location>
        <position position="453"/>
    </location>
    <ligand>
        <name>Mg(2+)</name>
        <dbReference type="ChEBI" id="CHEBI:18420"/>
    </ligand>
</feature>
<dbReference type="GO" id="GO:0016151">
    <property type="term" value="F:nickel cation binding"/>
    <property type="evidence" value="ECO:0007669"/>
    <property type="project" value="InterPro"/>
</dbReference>
<dbReference type="PANTHER" id="PTHR42958">
    <property type="entry name" value="HYDROGENASE-2 LARGE CHAIN"/>
    <property type="match status" value="1"/>
</dbReference>
<feature type="binding site" evidence="9">
    <location>
        <position position="447"/>
    </location>
    <ligand>
        <name>Ni(2+)</name>
        <dbReference type="ChEBI" id="CHEBI:49786"/>
    </ligand>
</feature>
<reference evidence="10 11" key="1">
    <citation type="submission" date="2016-10" db="EMBL/GenBank/DDBJ databases">
        <authorList>
            <person name="de Groot N.N."/>
        </authorList>
    </citation>
    <scope>NUCLEOTIDE SEQUENCE [LARGE SCALE GENOMIC DNA]</scope>
    <source>
        <strain evidence="10 11">ASO4-2</strain>
    </source>
</reference>
<evidence type="ECO:0000256" key="2">
    <source>
        <dbReference type="ARBA" id="ARBA00004418"/>
    </source>
</evidence>
<comment type="similarity">
    <text evidence="3">Belongs to the [NiFe]/[NiFeSe] hydrogenase large subunit family.</text>
</comment>
<dbReference type="SUPFAM" id="SSF56762">
    <property type="entry name" value="HydB/Nqo4-like"/>
    <property type="match status" value="1"/>
</dbReference>
<accession>A0A1G6CA24</accession>
<dbReference type="FunFam" id="1.10.645.10:FF:000002">
    <property type="entry name" value="Hydrogenase 2 large subunit"/>
    <property type="match status" value="1"/>
</dbReference>
<dbReference type="EMBL" id="FMXO01000007">
    <property type="protein sequence ID" value="SDB29632.1"/>
    <property type="molecule type" value="Genomic_DNA"/>
</dbReference>
<comment type="cofactor">
    <cofactor evidence="1 9">
        <name>Ni(2+)</name>
        <dbReference type="ChEBI" id="CHEBI:49786"/>
    </cofactor>
</comment>
<evidence type="ECO:0000256" key="6">
    <source>
        <dbReference type="ARBA" id="ARBA00022723"/>
    </source>
</evidence>
<dbReference type="Gene3D" id="1.10.645.10">
    <property type="entry name" value="Cytochrome-c3 Hydrogenase, chain B"/>
    <property type="match status" value="1"/>
</dbReference>